<dbReference type="PANTHER" id="PTHR43229">
    <property type="entry name" value="NODULATION PROTEIN J"/>
    <property type="match status" value="1"/>
</dbReference>
<evidence type="ECO:0000256" key="4">
    <source>
        <dbReference type="ARBA" id="ARBA00023136"/>
    </source>
</evidence>
<dbReference type="InterPro" id="IPR051784">
    <property type="entry name" value="Nod_factor_ABC_transporter"/>
</dbReference>
<dbReference type="OrthoDB" id="5079470at2"/>
<sequence length="270" mass="29439">MSTLSITRPLTAANQEIAMPTASVTRKLFKLHWLELTRNRAQFIFAMVFPLFMGGMFFLISTVMPSSTAANFGAMILPMSGYLALSGVALNLTAGPLVQYREQGTFRVLGTTPLSRTRFLLTHLFLRVVFAMALCAALYLLGAAIGLADWAAIPALTAASLPALLMFLAIGYWLGGVMTSSQATSSVSAFLQVGFLFISGAGIPMWLLPETFQQVISWLPPALSVDPLFWAANSPFQRHDPWLTSGITIVLAALVMLAAIRTFRWEVRSR</sequence>
<feature type="transmembrane region" description="Helical" evidence="5">
    <location>
        <begin position="187"/>
        <end position="208"/>
    </location>
</feature>
<evidence type="ECO:0000256" key="1">
    <source>
        <dbReference type="ARBA" id="ARBA00004141"/>
    </source>
</evidence>
<dbReference type="EMBL" id="LR134406">
    <property type="protein sequence ID" value="VEH69088.1"/>
    <property type="molecule type" value="Genomic_DNA"/>
</dbReference>
<evidence type="ECO:0000256" key="2">
    <source>
        <dbReference type="ARBA" id="ARBA00022692"/>
    </source>
</evidence>
<dbReference type="AlphaFoldDB" id="A0A3N4CZG9"/>
<feature type="domain" description="ABC-2 type transporter transmembrane" evidence="6">
    <location>
        <begin position="66"/>
        <end position="260"/>
    </location>
</feature>
<reference evidence="7" key="2">
    <citation type="submission" date="2021-03" db="EMBL/GenBank/DDBJ databases">
        <title>Human Oral Microbial Genomes.</title>
        <authorList>
            <person name="Johnston C.D."/>
            <person name="Chen T."/>
            <person name="Dewhirst F.E."/>
        </authorList>
    </citation>
    <scope>NUCLEOTIDE SEQUENCE</scope>
    <source>
        <strain evidence="7">F0714</strain>
    </source>
</reference>
<dbReference type="InterPro" id="IPR013525">
    <property type="entry name" value="ABC2_TM"/>
</dbReference>
<dbReference type="GO" id="GO:0140359">
    <property type="term" value="F:ABC-type transporter activity"/>
    <property type="evidence" value="ECO:0007669"/>
    <property type="project" value="InterPro"/>
</dbReference>
<evidence type="ECO:0000259" key="6">
    <source>
        <dbReference type="Pfam" id="PF12698"/>
    </source>
</evidence>
<dbReference type="PANTHER" id="PTHR43229:SF6">
    <property type="entry name" value="ABC-TYPE MULTIDRUG TRANSPORT SYSTEM, PERMEASE COMPONENT"/>
    <property type="match status" value="1"/>
</dbReference>
<reference evidence="8 9" key="1">
    <citation type="submission" date="2018-12" db="EMBL/GenBank/DDBJ databases">
        <authorList>
            <consortium name="Pathogen Informatics"/>
        </authorList>
    </citation>
    <scope>NUCLEOTIDE SEQUENCE [LARGE SCALE GENOMIC DNA]</scope>
    <source>
        <strain evidence="8 9">NCTC12967</strain>
    </source>
</reference>
<feature type="transmembrane region" description="Helical" evidence="5">
    <location>
        <begin position="242"/>
        <end position="260"/>
    </location>
</feature>
<feature type="transmembrane region" description="Helical" evidence="5">
    <location>
        <begin position="151"/>
        <end position="175"/>
    </location>
</feature>
<dbReference type="RefSeq" id="WP_051014895.1">
    <property type="nucleotide sequence ID" value="NZ_CAJZDL010000078.1"/>
</dbReference>
<feature type="transmembrane region" description="Helical" evidence="5">
    <location>
        <begin position="119"/>
        <end position="145"/>
    </location>
</feature>
<dbReference type="Proteomes" id="UP000273044">
    <property type="component" value="Chromosome"/>
</dbReference>
<feature type="transmembrane region" description="Helical" evidence="5">
    <location>
        <begin position="76"/>
        <end position="98"/>
    </location>
</feature>
<evidence type="ECO:0000256" key="5">
    <source>
        <dbReference type="SAM" id="Phobius"/>
    </source>
</evidence>
<keyword evidence="2 5" id="KW-0812">Transmembrane</keyword>
<organism evidence="8 9">
    <name type="scientific">Arachnia propionica</name>
    <dbReference type="NCBI Taxonomy" id="1750"/>
    <lineage>
        <taxon>Bacteria</taxon>
        <taxon>Bacillati</taxon>
        <taxon>Actinomycetota</taxon>
        <taxon>Actinomycetes</taxon>
        <taxon>Propionibacteriales</taxon>
        <taxon>Propionibacteriaceae</taxon>
        <taxon>Arachnia</taxon>
    </lineage>
</organism>
<dbReference type="EMBL" id="CP072385">
    <property type="protein sequence ID" value="QUC10844.1"/>
    <property type="molecule type" value="Genomic_DNA"/>
</dbReference>
<feature type="transmembrane region" description="Helical" evidence="5">
    <location>
        <begin position="43"/>
        <end position="64"/>
    </location>
</feature>
<dbReference type="GO" id="GO:0016020">
    <property type="term" value="C:membrane"/>
    <property type="evidence" value="ECO:0007669"/>
    <property type="project" value="UniProtKB-SubCell"/>
</dbReference>
<keyword evidence="4 5" id="KW-0472">Membrane</keyword>
<name>A0A3N4CZG9_9ACTN</name>
<evidence type="ECO:0000256" key="3">
    <source>
        <dbReference type="ARBA" id="ARBA00022989"/>
    </source>
</evidence>
<keyword evidence="9" id="KW-1185">Reference proteome</keyword>
<protein>
    <submittedName>
        <fullName evidence="7">ABC transporter permease</fullName>
    </submittedName>
    <submittedName>
        <fullName evidence="8">ABC-type transport system involved in multi-copper enzyme maturation, permease component</fullName>
    </submittedName>
</protein>
<proteinExistence type="predicted"/>
<dbReference type="Proteomes" id="UP000677180">
    <property type="component" value="Chromosome"/>
</dbReference>
<comment type="subcellular location">
    <subcellularLocation>
        <location evidence="1">Membrane</location>
        <topology evidence="1">Multi-pass membrane protein</topology>
    </subcellularLocation>
</comment>
<keyword evidence="3 5" id="KW-1133">Transmembrane helix</keyword>
<evidence type="ECO:0000313" key="7">
    <source>
        <dbReference type="EMBL" id="QUC10844.1"/>
    </source>
</evidence>
<dbReference type="Pfam" id="PF12698">
    <property type="entry name" value="ABC2_membrane_3"/>
    <property type="match status" value="1"/>
</dbReference>
<gene>
    <name evidence="7" type="ORF">J5A53_13940</name>
    <name evidence="8" type="ORF">NCTC12967_00352</name>
</gene>
<accession>A0A3N4CZG9</accession>
<evidence type="ECO:0000313" key="9">
    <source>
        <dbReference type="Proteomes" id="UP000273044"/>
    </source>
</evidence>
<evidence type="ECO:0000313" key="8">
    <source>
        <dbReference type="EMBL" id="VEH69088.1"/>
    </source>
</evidence>
<dbReference type="GeneID" id="64405849"/>